<dbReference type="RefSeq" id="XP_001017920.2">
    <property type="nucleotide sequence ID" value="XM_001017920.2"/>
</dbReference>
<reference evidence="4" key="1">
    <citation type="journal article" date="2006" name="PLoS Biol.">
        <title>Macronuclear genome sequence of the ciliate Tetrahymena thermophila, a model eukaryote.</title>
        <authorList>
            <person name="Eisen J.A."/>
            <person name="Coyne R.S."/>
            <person name="Wu M."/>
            <person name="Wu D."/>
            <person name="Thiagarajan M."/>
            <person name="Wortman J.R."/>
            <person name="Badger J.H."/>
            <person name="Ren Q."/>
            <person name="Amedeo P."/>
            <person name="Jones K.M."/>
            <person name="Tallon L.J."/>
            <person name="Delcher A.L."/>
            <person name="Salzberg S.L."/>
            <person name="Silva J.C."/>
            <person name="Haas B.J."/>
            <person name="Majoros W.H."/>
            <person name="Farzad M."/>
            <person name="Carlton J.M."/>
            <person name="Smith R.K. Jr."/>
            <person name="Garg J."/>
            <person name="Pearlman R.E."/>
            <person name="Karrer K.M."/>
            <person name="Sun L."/>
            <person name="Manning G."/>
            <person name="Elde N.C."/>
            <person name="Turkewitz A.P."/>
            <person name="Asai D.J."/>
            <person name="Wilkes D.E."/>
            <person name="Wang Y."/>
            <person name="Cai H."/>
            <person name="Collins K."/>
            <person name="Stewart B.A."/>
            <person name="Lee S.R."/>
            <person name="Wilamowska K."/>
            <person name="Weinberg Z."/>
            <person name="Ruzzo W.L."/>
            <person name="Wloga D."/>
            <person name="Gaertig J."/>
            <person name="Frankel J."/>
            <person name="Tsao C.-C."/>
            <person name="Gorovsky M.A."/>
            <person name="Keeling P.J."/>
            <person name="Waller R.F."/>
            <person name="Patron N.J."/>
            <person name="Cherry J.M."/>
            <person name="Stover N.A."/>
            <person name="Krieger C.J."/>
            <person name="del Toro C."/>
            <person name="Ryder H.F."/>
            <person name="Williamson S.C."/>
            <person name="Barbeau R.A."/>
            <person name="Hamilton E.P."/>
            <person name="Orias E."/>
        </authorList>
    </citation>
    <scope>NUCLEOTIDE SEQUENCE [LARGE SCALE GENOMIC DNA]</scope>
    <source>
        <strain evidence="4">SB210</strain>
    </source>
</reference>
<dbReference type="PROSITE" id="PS50211">
    <property type="entry name" value="DENN"/>
    <property type="match status" value="1"/>
</dbReference>
<name>Q23MG4_TETTS</name>
<dbReference type="InterPro" id="IPR001194">
    <property type="entry name" value="cDENN_dom"/>
</dbReference>
<dbReference type="eggNOG" id="KOG2127">
    <property type="taxonomic scope" value="Eukaryota"/>
</dbReference>
<dbReference type="InterPro" id="IPR051696">
    <property type="entry name" value="DENN_Domain_GEFs"/>
</dbReference>
<dbReference type="SMART" id="SM00799">
    <property type="entry name" value="DENN"/>
    <property type="match status" value="1"/>
</dbReference>
<dbReference type="InterPro" id="IPR037516">
    <property type="entry name" value="Tripartite_DENN"/>
</dbReference>
<evidence type="ECO:0000259" key="2">
    <source>
        <dbReference type="PROSITE" id="PS50211"/>
    </source>
</evidence>
<dbReference type="Pfam" id="PF02141">
    <property type="entry name" value="DENN"/>
    <property type="match status" value="1"/>
</dbReference>
<gene>
    <name evidence="3" type="ORF">TTHERM_00620950</name>
</gene>
<dbReference type="EMBL" id="GG662661">
    <property type="protein sequence ID" value="EAR97675.2"/>
    <property type="molecule type" value="Genomic_DNA"/>
</dbReference>
<feature type="compositionally biased region" description="Polar residues" evidence="1">
    <location>
        <begin position="462"/>
        <end position="474"/>
    </location>
</feature>
<feature type="domain" description="UDENN" evidence="2">
    <location>
        <begin position="55"/>
        <end position="561"/>
    </location>
</feature>
<evidence type="ECO:0000313" key="3">
    <source>
        <dbReference type="EMBL" id="EAR97675.2"/>
    </source>
</evidence>
<proteinExistence type="predicted"/>
<organism evidence="3 4">
    <name type="scientific">Tetrahymena thermophila (strain SB210)</name>
    <dbReference type="NCBI Taxonomy" id="312017"/>
    <lineage>
        <taxon>Eukaryota</taxon>
        <taxon>Sar</taxon>
        <taxon>Alveolata</taxon>
        <taxon>Ciliophora</taxon>
        <taxon>Intramacronucleata</taxon>
        <taxon>Oligohymenophorea</taxon>
        <taxon>Hymenostomatida</taxon>
        <taxon>Tetrahymenina</taxon>
        <taxon>Tetrahymenidae</taxon>
        <taxon>Tetrahymena</taxon>
    </lineage>
</organism>
<dbReference type="GO" id="GO:0032483">
    <property type="term" value="P:regulation of Rab protein signal transduction"/>
    <property type="evidence" value="ECO:0007669"/>
    <property type="project" value="TreeGrafter"/>
</dbReference>
<sequence>MNNEKSNNCQNYQIMNADDYKKYAFEYYLISQVSSDRIDYAQLLSKQDDNIQNLETIIVYQNKHNQCKKELPQVLKNFEKWSFPQGVKLIQQSDPKFKMLDDFYHDPQAKLGSNIHEINYFVVTDLGTLQKYYCTSAYFYEKIIFVDKNEQPHQFYIPKSHVIMSCAPFFCAQKSLIGYLLHVHRMKQSTEQDKIIQVTQDEKVYGIEQSKLFEYYIQYTYDNCMIQEANEKVQLKFHTNDKFLLYYTKNNINNMFYSIVNPSNNFFESLMFSQSPYNLLNLVTYILLEYQIILVSKRTNSLTLFAENLLELIKPLFWRGVYIPNLVVPSIFDYENTKLPYIIGFHRKDFKSVETDKSQESNQLKQNRVVYDIDENSFLYINETQANPSPRIPLVYRNYFIRKINLIIGDIKFYEEEYFSQAILRYKQFFYDFILLIFHDLFMYFSNEEHEKGKHTKCKSNGEIQNQSTKADPQVQTTASTNYFQKSLNCLDQQQSIGGTKQIGNSEKNSKSSKKIVYFNYKKYIASYEERDQPFFSLLSKTLIFNGLIKDCFRAMEFREEFFSKERKQQYDYNFGSVICFIEDVKFLSNRATDEVTLNDKIKELEDTQHKIIAEQLSGSPMVDIQLNADNGLVDYLESLFRVSSRPDSYERLHSTNQYSSYLSSFLNNPFDIQKEIVNNQGSKQKIVVCSNLNAIENLKEGADQNFQTKEQFLKQYSIERHNKKPQNSQKENKNLGKIQSDFNEENWQINTQSSEDITVDTNRNNIKSFMSQNIRELSLYHKTNRLINYQKIDEDELYQKKYQNKFDGCSTAFEVHSTNSAYINNKLSRKNSFKEFAKISNELNLLPTMGKSQSNQKSMTSILPLPEDLMSANVEK</sequence>
<dbReference type="HOGENOM" id="CLU_320683_0_0_1"/>
<dbReference type="OrthoDB" id="292665at2759"/>
<dbReference type="Proteomes" id="UP000009168">
    <property type="component" value="Unassembled WGS sequence"/>
</dbReference>
<dbReference type="InterPro" id="IPR043153">
    <property type="entry name" value="DENN_C"/>
</dbReference>
<dbReference type="KEGG" id="tet:TTHERM_00620950"/>
<evidence type="ECO:0000313" key="4">
    <source>
        <dbReference type="Proteomes" id="UP000009168"/>
    </source>
</evidence>
<protein>
    <submittedName>
        <fullName evidence="3">DENN (AEX-3) domain protein</fullName>
    </submittedName>
</protein>
<dbReference type="GeneID" id="7844855"/>
<evidence type="ECO:0000256" key="1">
    <source>
        <dbReference type="SAM" id="MobiDB-lite"/>
    </source>
</evidence>
<dbReference type="PANTHER" id="PTHR12296">
    <property type="entry name" value="DENN DOMAIN-CONTAINING PROTEIN 4"/>
    <property type="match status" value="1"/>
</dbReference>
<dbReference type="Gene3D" id="3.40.50.11500">
    <property type="match status" value="1"/>
</dbReference>
<dbReference type="InParanoid" id="Q23MG4"/>
<feature type="region of interest" description="Disordered" evidence="1">
    <location>
        <begin position="455"/>
        <end position="474"/>
    </location>
</feature>
<dbReference type="PANTHER" id="PTHR12296:SF21">
    <property type="entry name" value="DENN DOMAIN-CONTAINING PROTEIN 3"/>
    <property type="match status" value="1"/>
</dbReference>
<keyword evidence="4" id="KW-1185">Reference proteome</keyword>
<dbReference type="AlphaFoldDB" id="Q23MG4"/>
<accession>Q23MG4</accession>
<dbReference type="GO" id="GO:0031410">
    <property type="term" value="C:cytoplasmic vesicle"/>
    <property type="evidence" value="ECO:0007669"/>
    <property type="project" value="TreeGrafter"/>
</dbReference>